<comment type="cofactor">
    <cofactor evidence="1">
        <name>heme</name>
        <dbReference type="ChEBI" id="CHEBI:30413"/>
    </cofactor>
</comment>
<dbReference type="GO" id="GO:0005506">
    <property type="term" value="F:iron ion binding"/>
    <property type="evidence" value="ECO:0007669"/>
    <property type="project" value="InterPro"/>
</dbReference>
<dbReference type="AlphaFoldDB" id="A0AAN7ZVS9"/>
<evidence type="ECO:0000256" key="11">
    <source>
        <dbReference type="ARBA" id="ARBA00023136"/>
    </source>
</evidence>
<name>A0AAN7ZVS9_9PEZI</name>
<dbReference type="Pfam" id="PF00067">
    <property type="entry name" value="p450"/>
    <property type="match status" value="1"/>
</dbReference>
<dbReference type="SUPFAM" id="SSF48264">
    <property type="entry name" value="Cytochrome P450"/>
    <property type="match status" value="1"/>
</dbReference>
<dbReference type="PANTHER" id="PTHR24305">
    <property type="entry name" value="CYTOCHROME P450"/>
    <property type="match status" value="1"/>
</dbReference>
<dbReference type="GO" id="GO:0016020">
    <property type="term" value="C:membrane"/>
    <property type="evidence" value="ECO:0007669"/>
    <property type="project" value="UniProtKB-SubCell"/>
</dbReference>
<evidence type="ECO:0000256" key="3">
    <source>
        <dbReference type="ARBA" id="ARBA00010617"/>
    </source>
</evidence>
<evidence type="ECO:0000313" key="14">
    <source>
        <dbReference type="Proteomes" id="UP001310594"/>
    </source>
</evidence>
<feature type="transmembrane region" description="Helical" evidence="12">
    <location>
        <begin position="6"/>
        <end position="24"/>
    </location>
</feature>
<keyword evidence="10" id="KW-0503">Monooxygenase</keyword>
<evidence type="ECO:0000256" key="6">
    <source>
        <dbReference type="ARBA" id="ARBA00022723"/>
    </source>
</evidence>
<gene>
    <name evidence="13" type="ORF">LTR97_011553</name>
</gene>
<reference evidence="13" key="1">
    <citation type="submission" date="2023-08" db="EMBL/GenBank/DDBJ databases">
        <title>Black Yeasts Isolated from many extreme environments.</title>
        <authorList>
            <person name="Coleine C."/>
            <person name="Stajich J.E."/>
            <person name="Selbmann L."/>
        </authorList>
    </citation>
    <scope>NUCLEOTIDE SEQUENCE</scope>
    <source>
        <strain evidence="13">CCFEE 5810</strain>
    </source>
</reference>
<evidence type="ECO:0000256" key="7">
    <source>
        <dbReference type="ARBA" id="ARBA00022989"/>
    </source>
</evidence>
<comment type="similarity">
    <text evidence="3">Belongs to the cytochrome P450 family.</text>
</comment>
<proteinExistence type="inferred from homology"/>
<sequence length="464" mass="52456">MLPWRYLGIFVTSFVGGLVALVKLGNVSLATAYLDLTLVATFYLLGTFSSLVVYRVWLAPISKFPGPWQARVSSLWWSFTTSGTETYGRLGRMHEDYGHYVRIGSNDLSITDPAIVDAAFSASSKVRKSQWYDAASPYDSLHTTRSRALHDRRRRVWAPGFSDRALREYEVHVQMFNDKLMERIRQHGGGGINVSKWFMLYSFDVMGKLGQVLGSTHRFQASLLMFVHLSIKTETQDAATLDPCANDDIFPEGEYRKPLANPNDVVAFGRNYGMLDSGELHWALEIMTKAMSAAPSKVPVWFMRIMVALPGVMAEFFKFLEFGRLELKWRTEHKNPEPDIAGWLLKAYEGVARPWDDFMFQGDARLIIVAGSDTTSACLTYLFYLLANRPDEVRKLRDELRPLTSKPEWSDKDIKNAPHLNGAINESLRMHPPVPSGVQRITPEEGLQVGETFIPGGTHFWASL</sequence>
<dbReference type="GO" id="GO:0020037">
    <property type="term" value="F:heme binding"/>
    <property type="evidence" value="ECO:0007669"/>
    <property type="project" value="InterPro"/>
</dbReference>
<dbReference type="PANTHER" id="PTHR24305:SF112">
    <property type="entry name" value="L-ORNITHINE-N5-MONOOXYGENASE (EUROFUNG)"/>
    <property type="match status" value="1"/>
</dbReference>
<keyword evidence="11 12" id="KW-0472">Membrane</keyword>
<evidence type="ECO:0000256" key="5">
    <source>
        <dbReference type="ARBA" id="ARBA00022692"/>
    </source>
</evidence>
<evidence type="ECO:0000256" key="2">
    <source>
        <dbReference type="ARBA" id="ARBA00004370"/>
    </source>
</evidence>
<evidence type="ECO:0000313" key="13">
    <source>
        <dbReference type="EMBL" id="KAK5691559.1"/>
    </source>
</evidence>
<accession>A0AAN7ZVS9</accession>
<feature type="transmembrane region" description="Helical" evidence="12">
    <location>
        <begin position="36"/>
        <end position="57"/>
    </location>
</feature>
<keyword evidence="9" id="KW-0408">Iron</keyword>
<organism evidence="13 14">
    <name type="scientific">Elasticomyces elasticus</name>
    <dbReference type="NCBI Taxonomy" id="574655"/>
    <lineage>
        <taxon>Eukaryota</taxon>
        <taxon>Fungi</taxon>
        <taxon>Dikarya</taxon>
        <taxon>Ascomycota</taxon>
        <taxon>Pezizomycotina</taxon>
        <taxon>Dothideomycetes</taxon>
        <taxon>Dothideomycetidae</taxon>
        <taxon>Mycosphaerellales</taxon>
        <taxon>Teratosphaeriaceae</taxon>
        <taxon>Elasticomyces</taxon>
    </lineage>
</organism>
<keyword evidence="8" id="KW-0560">Oxidoreductase</keyword>
<dbReference type="InterPro" id="IPR050121">
    <property type="entry name" value="Cytochrome_P450_monoxygenase"/>
</dbReference>
<keyword evidence="5 12" id="KW-0812">Transmembrane</keyword>
<keyword evidence="4" id="KW-0349">Heme</keyword>
<evidence type="ECO:0000256" key="4">
    <source>
        <dbReference type="ARBA" id="ARBA00022617"/>
    </source>
</evidence>
<protein>
    <recommendedName>
        <fullName evidence="15">Cytochrome P450</fullName>
    </recommendedName>
</protein>
<evidence type="ECO:0000256" key="8">
    <source>
        <dbReference type="ARBA" id="ARBA00023002"/>
    </source>
</evidence>
<dbReference type="InterPro" id="IPR036396">
    <property type="entry name" value="Cyt_P450_sf"/>
</dbReference>
<dbReference type="Proteomes" id="UP001310594">
    <property type="component" value="Unassembled WGS sequence"/>
</dbReference>
<evidence type="ECO:0000256" key="1">
    <source>
        <dbReference type="ARBA" id="ARBA00001971"/>
    </source>
</evidence>
<comment type="caution">
    <text evidence="13">The sequence shown here is derived from an EMBL/GenBank/DDBJ whole genome shotgun (WGS) entry which is preliminary data.</text>
</comment>
<evidence type="ECO:0008006" key="15">
    <source>
        <dbReference type="Google" id="ProtNLM"/>
    </source>
</evidence>
<evidence type="ECO:0000256" key="9">
    <source>
        <dbReference type="ARBA" id="ARBA00023004"/>
    </source>
</evidence>
<keyword evidence="7 12" id="KW-1133">Transmembrane helix</keyword>
<dbReference type="EMBL" id="JAVRQU010000021">
    <property type="protein sequence ID" value="KAK5691559.1"/>
    <property type="molecule type" value="Genomic_DNA"/>
</dbReference>
<dbReference type="InterPro" id="IPR001128">
    <property type="entry name" value="Cyt_P450"/>
</dbReference>
<evidence type="ECO:0000256" key="12">
    <source>
        <dbReference type="SAM" id="Phobius"/>
    </source>
</evidence>
<dbReference type="GO" id="GO:0004497">
    <property type="term" value="F:monooxygenase activity"/>
    <property type="evidence" value="ECO:0007669"/>
    <property type="project" value="UniProtKB-KW"/>
</dbReference>
<keyword evidence="6" id="KW-0479">Metal-binding</keyword>
<dbReference type="PRINTS" id="PR00385">
    <property type="entry name" value="P450"/>
</dbReference>
<dbReference type="Gene3D" id="1.10.630.10">
    <property type="entry name" value="Cytochrome P450"/>
    <property type="match status" value="1"/>
</dbReference>
<evidence type="ECO:0000256" key="10">
    <source>
        <dbReference type="ARBA" id="ARBA00023033"/>
    </source>
</evidence>
<comment type="subcellular location">
    <subcellularLocation>
        <location evidence="2">Membrane</location>
    </subcellularLocation>
</comment>
<dbReference type="GO" id="GO:0016705">
    <property type="term" value="F:oxidoreductase activity, acting on paired donors, with incorporation or reduction of molecular oxygen"/>
    <property type="evidence" value="ECO:0007669"/>
    <property type="project" value="InterPro"/>
</dbReference>